<evidence type="ECO:0000313" key="9">
    <source>
        <dbReference type="EMBL" id="SSC12632.1"/>
    </source>
</evidence>
<dbReference type="EMBL" id="LS974202">
    <property type="protein sequence ID" value="SSC12655.1"/>
    <property type="molecule type" value="Genomic_DNA"/>
</dbReference>
<name>A0A7Z7LF84_9BACT</name>
<accession>A0A7Z7LF84</accession>
<evidence type="ECO:0000313" key="5">
    <source>
        <dbReference type="EMBL" id="SSC12370.1"/>
    </source>
</evidence>
<evidence type="ECO:0000313" key="14">
    <source>
        <dbReference type="EMBL" id="SSC13938.1"/>
    </source>
</evidence>
<dbReference type="KEGG" id="minf:MESINF_0962"/>
<sequence length="46" mass="4841">MWGVKEALARGKGVTGNGESEGSPRQSPELNESEPEMAVTEGNPAR</sequence>
<organism evidence="4 18">
    <name type="scientific">Mesotoga infera</name>
    <dbReference type="NCBI Taxonomy" id="1236046"/>
    <lineage>
        <taxon>Bacteria</taxon>
        <taxon>Thermotogati</taxon>
        <taxon>Thermotogota</taxon>
        <taxon>Thermotogae</taxon>
        <taxon>Kosmotogales</taxon>
        <taxon>Kosmotogaceae</taxon>
        <taxon>Mesotoga</taxon>
    </lineage>
</organism>
<dbReference type="EMBL" id="LS974202">
    <property type="protein sequence ID" value="SSC14166.1"/>
    <property type="molecule type" value="Genomic_DNA"/>
</dbReference>
<reference evidence="4 18" key="1">
    <citation type="submission" date="2017-01" db="EMBL/GenBank/DDBJ databases">
        <authorList>
            <person name="Erauso G."/>
        </authorList>
    </citation>
    <scope>NUCLEOTIDE SEQUENCE [LARGE SCALE GENOMIC DNA]</scope>
    <source>
        <strain evidence="4">MESINF1</strain>
    </source>
</reference>
<dbReference type="KEGG" id="minf:MESINF_0919"/>
<dbReference type="EMBL" id="LS974202">
    <property type="protein sequence ID" value="SSC14239.1"/>
    <property type="molecule type" value="Genomic_DNA"/>
</dbReference>
<dbReference type="KEGG" id="minf:MESINF_1221"/>
<evidence type="ECO:0000313" key="2">
    <source>
        <dbReference type="EMBL" id="SSC12174.1"/>
    </source>
</evidence>
<dbReference type="KEGG" id="minf:MESINF_1145"/>
<feature type="region of interest" description="Disordered" evidence="1">
    <location>
        <begin position="1"/>
        <end position="46"/>
    </location>
</feature>
<evidence type="ECO:0000313" key="6">
    <source>
        <dbReference type="EMBL" id="SSC12411.1"/>
    </source>
</evidence>
<dbReference type="EMBL" id="LS974202">
    <property type="protein sequence ID" value="SSC12411.1"/>
    <property type="molecule type" value="Genomic_DNA"/>
</dbReference>
<dbReference type="EMBL" id="LS974202">
    <property type="protein sequence ID" value="SSC12179.1"/>
    <property type="molecule type" value="Genomic_DNA"/>
</dbReference>
<evidence type="ECO:0000313" key="12">
    <source>
        <dbReference type="EMBL" id="SSC12708.1"/>
    </source>
</evidence>
<dbReference type="KEGG" id="minf:MESINF_0921"/>
<protein>
    <submittedName>
        <fullName evidence="4">Uncharacterized protein</fullName>
    </submittedName>
</protein>
<dbReference type="EMBL" id="LS974202">
    <property type="protein sequence ID" value="SSC12368.1"/>
    <property type="molecule type" value="Genomic_DNA"/>
</dbReference>
<dbReference type="KEGG" id="minf:MESINF_0964"/>
<dbReference type="EMBL" id="LS974202">
    <property type="protein sequence ID" value="SSC12632.1"/>
    <property type="molecule type" value="Genomic_DNA"/>
</dbReference>
<dbReference type="EMBL" id="LS974202">
    <property type="protein sequence ID" value="SSC12413.1"/>
    <property type="molecule type" value="Genomic_DNA"/>
</dbReference>
<evidence type="ECO:0000256" key="1">
    <source>
        <dbReference type="SAM" id="MobiDB-lite"/>
    </source>
</evidence>
<evidence type="ECO:0000313" key="16">
    <source>
        <dbReference type="EMBL" id="SSC14168.1"/>
    </source>
</evidence>
<dbReference type="EMBL" id="LS974202">
    <property type="protein sequence ID" value="SSC12665.1"/>
    <property type="molecule type" value="Genomic_DNA"/>
</dbReference>
<proteinExistence type="predicted"/>
<dbReference type="Proteomes" id="UP000250796">
    <property type="component" value="Chromosome MESINF"/>
</dbReference>
<dbReference type="EMBL" id="LS974202">
    <property type="protein sequence ID" value="SSC12174.1"/>
    <property type="molecule type" value="Genomic_DNA"/>
</dbReference>
<dbReference type="KEGG" id="minf:MESINF_2799"/>
<dbReference type="KEGG" id="minf:MESINF_1372"/>
<evidence type="ECO:0000313" key="17">
    <source>
        <dbReference type="EMBL" id="SSC14239.1"/>
    </source>
</evidence>
<dbReference type="KEGG" id="minf:MESINF_2726"/>
<dbReference type="KEGG" id="minf:MESINF_2498"/>
<dbReference type="KEGG" id="minf:MESINF_1211"/>
<evidence type="ECO:0000313" key="11">
    <source>
        <dbReference type="EMBL" id="SSC12665.1"/>
    </source>
</evidence>
<gene>
    <name evidence="2" type="ORF">MESINF_0725</name>
    <name evidence="3" type="ORF">MESINF_0730</name>
    <name evidence="4" type="ORF">MESINF_0919</name>
    <name evidence="5" type="ORF">MESINF_0921</name>
    <name evidence="6" type="ORF">MESINF_0962</name>
    <name evidence="7" type="ORF">MESINF_0964</name>
    <name evidence="8" type="ORF">MESINF_1145</name>
    <name evidence="9" type="ORF">MESINF_1188</name>
    <name evidence="10" type="ORF">MESINF_1211</name>
    <name evidence="11" type="ORF">MESINF_1221</name>
    <name evidence="12" type="ORF">MESINF_1264</name>
    <name evidence="13" type="ORF">MESINF_1372</name>
    <name evidence="14" type="ORF">MESINF_2498</name>
    <name evidence="15" type="ORF">MESINF_2726</name>
    <name evidence="16" type="ORF">MESINF_2728</name>
    <name evidence="17" type="ORF">MESINF_2799</name>
</gene>
<evidence type="ECO:0000313" key="3">
    <source>
        <dbReference type="EMBL" id="SSC12179.1"/>
    </source>
</evidence>
<feature type="compositionally biased region" description="Polar residues" evidence="1">
    <location>
        <begin position="17"/>
        <end position="30"/>
    </location>
</feature>
<evidence type="ECO:0000313" key="4">
    <source>
        <dbReference type="EMBL" id="SSC12368.1"/>
    </source>
</evidence>
<evidence type="ECO:0000313" key="7">
    <source>
        <dbReference type="EMBL" id="SSC12413.1"/>
    </source>
</evidence>
<dbReference type="KEGG" id="minf:MESINF_0730"/>
<evidence type="ECO:0000313" key="15">
    <source>
        <dbReference type="EMBL" id="SSC14166.1"/>
    </source>
</evidence>
<dbReference type="EMBL" id="LS974202">
    <property type="protein sequence ID" value="SSC13938.1"/>
    <property type="molecule type" value="Genomic_DNA"/>
</dbReference>
<keyword evidence="18" id="KW-1185">Reference proteome</keyword>
<evidence type="ECO:0000313" key="13">
    <source>
        <dbReference type="EMBL" id="SSC12816.1"/>
    </source>
</evidence>
<evidence type="ECO:0000313" key="10">
    <source>
        <dbReference type="EMBL" id="SSC12655.1"/>
    </source>
</evidence>
<dbReference type="EMBL" id="LS974202">
    <property type="protein sequence ID" value="SSC12370.1"/>
    <property type="molecule type" value="Genomic_DNA"/>
</dbReference>
<evidence type="ECO:0000313" key="18">
    <source>
        <dbReference type="Proteomes" id="UP000250796"/>
    </source>
</evidence>
<dbReference type="EMBL" id="LS974202">
    <property type="protein sequence ID" value="SSC14168.1"/>
    <property type="molecule type" value="Genomic_DNA"/>
</dbReference>
<evidence type="ECO:0000313" key="8">
    <source>
        <dbReference type="EMBL" id="SSC12589.1"/>
    </source>
</evidence>
<dbReference type="EMBL" id="LS974202">
    <property type="protein sequence ID" value="SSC12589.1"/>
    <property type="molecule type" value="Genomic_DNA"/>
</dbReference>
<dbReference type="EMBL" id="LS974202">
    <property type="protein sequence ID" value="SSC12708.1"/>
    <property type="molecule type" value="Genomic_DNA"/>
</dbReference>
<dbReference type="KEGG" id="minf:MESINF_2728"/>
<dbReference type="AlphaFoldDB" id="A0A7Z7LF84"/>
<dbReference type="EMBL" id="LS974202">
    <property type="protein sequence ID" value="SSC12816.1"/>
    <property type="molecule type" value="Genomic_DNA"/>
</dbReference>
<dbReference type="KEGG" id="minf:MESINF_1264"/>
<dbReference type="KEGG" id="minf:MESINF_1188"/>
<dbReference type="KEGG" id="minf:MESINF_0725"/>